<comment type="similarity">
    <text evidence="1 2">Belongs to the UPF0102 family.</text>
</comment>
<dbReference type="SUPFAM" id="SSF52980">
    <property type="entry name" value="Restriction endonuclease-like"/>
    <property type="match status" value="1"/>
</dbReference>
<dbReference type="Gene3D" id="3.40.1350.10">
    <property type="match status" value="1"/>
</dbReference>
<evidence type="ECO:0000256" key="1">
    <source>
        <dbReference type="ARBA" id="ARBA00006738"/>
    </source>
</evidence>
<evidence type="ECO:0000313" key="4">
    <source>
        <dbReference type="Proteomes" id="UP000006000"/>
    </source>
</evidence>
<comment type="caution">
    <text evidence="3">The sequence shown here is derived from an EMBL/GenBank/DDBJ whole genome shotgun (WGS) entry which is preliminary data.</text>
</comment>
<dbReference type="InterPro" id="IPR003509">
    <property type="entry name" value="UPF0102_YraN-like"/>
</dbReference>
<dbReference type="InterPro" id="IPR011856">
    <property type="entry name" value="tRNA_endonuc-like_dom_sf"/>
</dbReference>
<reference evidence="3 4" key="1">
    <citation type="submission" date="2007-03" db="EMBL/GenBank/DDBJ databases">
        <authorList>
            <person name="Fulton L."/>
            <person name="Clifton S."/>
            <person name="Fulton B."/>
            <person name="Xu J."/>
            <person name="Minx P."/>
            <person name="Pepin K.H."/>
            <person name="Johnson M."/>
            <person name="Thiruvilangam P."/>
            <person name="Bhonagiri V."/>
            <person name="Nash W.E."/>
            <person name="Mardis E.R."/>
            <person name="Wilson R.K."/>
        </authorList>
    </citation>
    <scope>NUCLEOTIDE SEQUENCE [LARGE SCALE GENOMIC DNA]</scope>
    <source>
        <strain evidence="3 4">ATCC 27560</strain>
    </source>
</reference>
<dbReference type="STRING" id="411463.EUBVEN_01264"/>
<dbReference type="CDD" id="cd20736">
    <property type="entry name" value="PoNe_Nuclease"/>
    <property type="match status" value="1"/>
</dbReference>
<sequence length="134" mass="16062">MNWRWNFLEKLRFDYEGELLNKRGRGSFYEDVCVEYLIKNGFDILHRNYRCKLGEIDIIAKKDDIIRFIEVKFRGSDSYGSALEAVDFRKQRRIMRAASWFLNEYGLNDVQCSFDVMTVENNEARYYFNCYGGI</sequence>
<dbReference type="InterPro" id="IPR011335">
    <property type="entry name" value="Restrct_endonuc-II-like"/>
</dbReference>
<dbReference type="EMBL" id="AAVL02000033">
    <property type="protein sequence ID" value="EDM51356.1"/>
    <property type="molecule type" value="Genomic_DNA"/>
</dbReference>
<dbReference type="HOGENOM" id="CLU_115353_1_1_9"/>
<organism evidence="3 4">
    <name type="scientific">Eubacterium ventriosum ATCC 27560</name>
    <dbReference type="NCBI Taxonomy" id="411463"/>
    <lineage>
        <taxon>Bacteria</taxon>
        <taxon>Bacillati</taxon>
        <taxon>Bacillota</taxon>
        <taxon>Clostridia</taxon>
        <taxon>Eubacteriales</taxon>
        <taxon>Eubacteriaceae</taxon>
        <taxon>Eubacterium</taxon>
    </lineage>
</organism>
<protein>
    <recommendedName>
        <fullName evidence="2">UPF0102 protein EUBVEN_01264</fullName>
    </recommendedName>
</protein>
<evidence type="ECO:0000256" key="2">
    <source>
        <dbReference type="HAMAP-Rule" id="MF_00048"/>
    </source>
</evidence>
<dbReference type="GO" id="GO:0003676">
    <property type="term" value="F:nucleic acid binding"/>
    <property type="evidence" value="ECO:0007669"/>
    <property type="project" value="InterPro"/>
</dbReference>
<accession>A5Z6D1</accession>
<proteinExistence type="inferred from homology"/>
<dbReference type="PANTHER" id="PTHR34039:SF1">
    <property type="entry name" value="UPF0102 PROTEIN YRAN"/>
    <property type="match status" value="1"/>
</dbReference>
<dbReference type="HAMAP" id="MF_00048">
    <property type="entry name" value="UPF0102"/>
    <property type="match status" value="1"/>
</dbReference>
<dbReference type="Proteomes" id="UP000006000">
    <property type="component" value="Unassembled WGS sequence"/>
</dbReference>
<dbReference type="NCBIfam" id="NF009150">
    <property type="entry name" value="PRK12497.1-3"/>
    <property type="match status" value="1"/>
</dbReference>
<dbReference type="AlphaFoldDB" id="A5Z6D1"/>
<dbReference type="Pfam" id="PF02021">
    <property type="entry name" value="UPF0102"/>
    <property type="match status" value="1"/>
</dbReference>
<dbReference type="NCBIfam" id="TIGR00252">
    <property type="entry name" value="YraN family protein"/>
    <property type="match status" value="1"/>
</dbReference>
<gene>
    <name evidence="3" type="ORF">EUBVEN_01264</name>
</gene>
<name>A5Z6D1_9FIRM</name>
<dbReference type="PANTHER" id="PTHR34039">
    <property type="entry name" value="UPF0102 PROTEIN YRAN"/>
    <property type="match status" value="1"/>
</dbReference>
<reference evidence="3 4" key="2">
    <citation type="submission" date="2007-04" db="EMBL/GenBank/DDBJ databases">
        <title>Draft genome sequence of Eubacterium ventriosum (ATCC 27560).</title>
        <authorList>
            <person name="Sudarsanam P."/>
            <person name="Ley R."/>
            <person name="Guruge J."/>
            <person name="Turnbaugh P.J."/>
            <person name="Mahowald M."/>
            <person name="Liep D."/>
            <person name="Gordon J."/>
        </authorList>
    </citation>
    <scope>NUCLEOTIDE SEQUENCE [LARGE SCALE GENOMIC DNA]</scope>
    <source>
        <strain evidence="3 4">ATCC 27560</strain>
    </source>
</reference>
<dbReference type="eggNOG" id="COG0792">
    <property type="taxonomic scope" value="Bacteria"/>
</dbReference>
<evidence type="ECO:0000313" key="3">
    <source>
        <dbReference type="EMBL" id="EDM51356.1"/>
    </source>
</evidence>